<proteinExistence type="predicted"/>
<dbReference type="Pfam" id="PF14501">
    <property type="entry name" value="HATPase_c_5"/>
    <property type="match status" value="1"/>
</dbReference>
<keyword evidence="1" id="KW-0472">Membrane</keyword>
<accession>A0ABU4GEA5</accession>
<sequence>MNRRRHMTTSFIAFSLFNFLIIYGSLFYVMSMKITLQRVIWCLLVNSFVTVLAIYFQHALWIPMVASILFSMGLFYIFTRTKLVFLHLFVIYIICILAESTTLFFVNKLSLPPIIHGILIVVLIAFVLVFYKKYLFQYKEPLRISRHSQLLLLLITSITFFVFYALIFIPMEQGDIQISSANLVALFVYFFIMIGLTTILLRTISKENRLNQQMIEQQQFTQYMQALEQVNREMQTFRHDYANILLTLRGYIEQEDLAGLQKYFNEHISREEQRSLFKNKMFSQLENLKMIELKGLIATKLLFADESHIPMTIEIPETIQDIAMNRIHLSRIIGILLDNAIEASTSLKNPKIHLAFITMPNKVVMIIENRTTLDTINSKKLFEEKTSTKGENRGFGLFNVRKILSNYANVTLNTRIENHSFIHEMTIDGRDFGEGSNL</sequence>
<dbReference type="Proteomes" id="UP001282284">
    <property type="component" value="Unassembled WGS sequence"/>
</dbReference>
<dbReference type="Gene3D" id="3.30.565.10">
    <property type="entry name" value="Histidine kinase-like ATPase, C-terminal domain"/>
    <property type="match status" value="1"/>
</dbReference>
<dbReference type="PANTHER" id="PTHR40448:SF1">
    <property type="entry name" value="TWO-COMPONENT SENSOR HISTIDINE KINASE"/>
    <property type="match status" value="1"/>
</dbReference>
<comment type="caution">
    <text evidence="3">The sequence shown here is derived from an EMBL/GenBank/DDBJ whole genome shotgun (WGS) entry which is preliminary data.</text>
</comment>
<keyword evidence="4" id="KW-1185">Reference proteome</keyword>
<keyword evidence="1" id="KW-1133">Transmembrane helix</keyword>
<feature type="domain" description="Sensor histidine kinase NatK-like C-terminal" evidence="2">
    <location>
        <begin position="324"/>
        <end position="427"/>
    </location>
</feature>
<keyword evidence="1" id="KW-0812">Transmembrane</keyword>
<feature type="transmembrane region" description="Helical" evidence="1">
    <location>
        <begin position="85"/>
        <end position="107"/>
    </location>
</feature>
<evidence type="ECO:0000259" key="2">
    <source>
        <dbReference type="Pfam" id="PF14501"/>
    </source>
</evidence>
<dbReference type="CDD" id="cd16935">
    <property type="entry name" value="HATPase_AgrC-ComD-like"/>
    <property type="match status" value="1"/>
</dbReference>
<evidence type="ECO:0000313" key="3">
    <source>
        <dbReference type="EMBL" id="MDW0115241.1"/>
    </source>
</evidence>
<dbReference type="InterPro" id="IPR036890">
    <property type="entry name" value="HATPase_C_sf"/>
</dbReference>
<feature type="transmembrane region" description="Helical" evidence="1">
    <location>
        <begin position="61"/>
        <end position="78"/>
    </location>
</feature>
<dbReference type="PANTHER" id="PTHR40448">
    <property type="entry name" value="TWO-COMPONENT SENSOR HISTIDINE KINASE"/>
    <property type="match status" value="1"/>
</dbReference>
<feature type="transmembrane region" description="Helical" evidence="1">
    <location>
        <begin position="113"/>
        <end position="131"/>
    </location>
</feature>
<feature type="transmembrane region" description="Helical" evidence="1">
    <location>
        <begin position="38"/>
        <end position="55"/>
    </location>
</feature>
<organism evidence="3 4">
    <name type="scientific">Sporosarcina saromensis</name>
    <dbReference type="NCBI Taxonomy" id="359365"/>
    <lineage>
        <taxon>Bacteria</taxon>
        <taxon>Bacillati</taxon>
        <taxon>Bacillota</taxon>
        <taxon>Bacilli</taxon>
        <taxon>Bacillales</taxon>
        <taxon>Caryophanaceae</taxon>
        <taxon>Sporosarcina</taxon>
    </lineage>
</organism>
<dbReference type="EMBL" id="JAUBDI010000035">
    <property type="protein sequence ID" value="MDW0115241.1"/>
    <property type="molecule type" value="Genomic_DNA"/>
</dbReference>
<evidence type="ECO:0000313" key="4">
    <source>
        <dbReference type="Proteomes" id="UP001282284"/>
    </source>
</evidence>
<feature type="transmembrane region" description="Helical" evidence="1">
    <location>
        <begin position="183"/>
        <end position="204"/>
    </location>
</feature>
<reference evidence="3 4" key="1">
    <citation type="submission" date="2023-06" db="EMBL/GenBank/DDBJ databases">
        <title>Sporosarcina sp. nov., isolated from Korean traditional fermented seafood 'Jeotgal'.</title>
        <authorList>
            <person name="Yang A.I."/>
            <person name="Shin N.-R."/>
        </authorList>
    </citation>
    <scope>NUCLEOTIDE SEQUENCE [LARGE SCALE GENOMIC DNA]</scope>
    <source>
        <strain evidence="3 4">KCTC13119</strain>
    </source>
</reference>
<evidence type="ECO:0000256" key="1">
    <source>
        <dbReference type="SAM" id="Phobius"/>
    </source>
</evidence>
<feature type="transmembrane region" description="Helical" evidence="1">
    <location>
        <begin position="151"/>
        <end position="171"/>
    </location>
</feature>
<protein>
    <submittedName>
        <fullName evidence="3">GHKL domain-containing protein</fullName>
    </submittedName>
</protein>
<gene>
    <name evidence="3" type="ORF">QT711_18995</name>
</gene>
<name>A0ABU4GEA5_9BACL</name>
<dbReference type="InterPro" id="IPR032834">
    <property type="entry name" value="NatK-like_C"/>
</dbReference>
<dbReference type="SUPFAM" id="SSF55874">
    <property type="entry name" value="ATPase domain of HSP90 chaperone/DNA topoisomerase II/histidine kinase"/>
    <property type="match status" value="1"/>
</dbReference>
<feature type="transmembrane region" description="Helical" evidence="1">
    <location>
        <begin position="12"/>
        <end position="31"/>
    </location>
</feature>